<dbReference type="RefSeq" id="WP_011987737.1">
    <property type="nucleotide sequence ID" value="NC_009699.1"/>
</dbReference>
<evidence type="ECO:0000313" key="2">
    <source>
        <dbReference type="Proteomes" id="UP000002410"/>
    </source>
</evidence>
<dbReference type="KEGG" id="cbf:CLI_0881"/>
<dbReference type="SUPFAM" id="SSF52467">
    <property type="entry name" value="DHS-like NAD/FAD-binding domain"/>
    <property type="match status" value="1"/>
</dbReference>
<dbReference type="Pfam" id="PF13289">
    <property type="entry name" value="SIR2_2"/>
    <property type="match status" value="1"/>
</dbReference>
<evidence type="ECO:0000313" key="1">
    <source>
        <dbReference type="EMBL" id="ABS41221.1"/>
    </source>
</evidence>
<dbReference type="AlphaFoldDB" id="A7GBJ3"/>
<gene>
    <name evidence="1" type="ordered locus">CLI_0881</name>
</gene>
<dbReference type="Proteomes" id="UP000002410">
    <property type="component" value="Chromosome"/>
</dbReference>
<dbReference type="EMBL" id="CP000728">
    <property type="protein sequence ID" value="ABS41221.1"/>
    <property type="molecule type" value="Genomic_DNA"/>
</dbReference>
<name>A7GBJ3_CLOBL</name>
<dbReference type="HOGENOM" id="CLU_006708_0_0_9"/>
<sequence length="1191" mass="141273">MDRKEDIERYINEIAISLSNNNAAVMIGSGFSKNAKKISYNLEQKFCDWNELADKFYIKLFGDVDSKDIKYYNPLALAEEVETIYGRPVLEAILKDSIPDSDYIPDDVHDELLSLPWKDIFTTNYDTLLERASENIITTTYNVINCKEDLVNSSSTPRIIKLHGSFPSYRPFIITEEDYRTYPHDFAPFVNTVQQALIENTFCMIGFSCDDPNFLKWIGWVNDHLGGNHTQNIYMISLSGESEAKQKKLLDKNIRLVNLELLWPDKIHYKKINDFILYLQDKINENKNDFRWNTSEDVEFILESDCTIDKCIAKLSELIKLYPGWIALPKSERNNVYPVMNGVYRKLREIKKEKKENEIEFIYEYVLFKQIINMPILREDGFIIIDILERNINDENLKEEKYQAIFLQLLRFYRENSMVNDWNRFNNYIDMDKLKYDQLQFFEYEKCMFQLFQFNSEELKKSVNNWNVDARDFTWSLKKSYLLVELGELHKAKELSMKSFDIIRKRIIRDRESQCRLISYESCFMSLIRYINQAINGNNLNVDKSDNIIHKIERNSSDYDWHQENEYYELLLTSKYDFWGNSEVDLEFDLNKRINNYSFGSNDDDAINAFQYLRFREETGHPFRICNVVNNKAVIGVISRIVRYNFMWSVLISVMAKEEKGLDYILNRSFLVQYTMKEINELCSNYLEILKKSLDNVNPKNWFNPSNIFEYATALIPNVISRLCSKCSLEKLDEILDISLIIYKSPTRSNIKEMDKLILRLMHSYTINQQINRISKLCKFPVIERDIRCEYPDPILYINIDNVNKKIFLEEKEYKKCIKSLIRDIEFNDEKDAKINRLLFLYFIVEFNPTDVIYIKELIWKNNKERGIPKVCNFYNTVLFEFPKDDKIDLELRIKENVMKSYLDKVDGKGLSDSTYIMDEILKLVHKKIIGLNELPQIIELSIKHYNNIIIHKEHDFWGSAYTVEKHLKKDRDIIFRILLNELENKDSINTDCRNGIEQYIKNLEDADISVVNLKLSYDLFFDNKINFCNTIVHGILSSNSDDAIGSIVFLVYLKEEDIQQILTNEEYSKIIDLIAKRILFKSINCDLSIVYFYTNLIKKLEFQEFLSSENIILYLIETLREQTIVDEKDNINIVKEKCEMRESIAKLSFVLHKKYLKYSDDIPSQISRWEEVCKSEEEFVEIRKSWGDFK</sequence>
<organism evidence="1 2">
    <name type="scientific">Clostridium botulinum (strain Langeland / NCTC 10281 / Type F)</name>
    <dbReference type="NCBI Taxonomy" id="441772"/>
    <lineage>
        <taxon>Bacteria</taxon>
        <taxon>Bacillati</taxon>
        <taxon>Bacillota</taxon>
        <taxon>Clostridia</taxon>
        <taxon>Eubacteriales</taxon>
        <taxon>Clostridiaceae</taxon>
        <taxon>Clostridium</taxon>
    </lineage>
</organism>
<accession>A7GBJ3</accession>
<protein>
    <submittedName>
        <fullName evidence="1">Conserved domain protein</fullName>
    </submittedName>
</protein>
<reference evidence="2" key="1">
    <citation type="submission" date="2007-06" db="EMBL/GenBank/DDBJ databases">
        <authorList>
            <person name="Brinkac L.M."/>
            <person name="Daugherty S."/>
            <person name="Dodson R.J."/>
            <person name="Madupu R."/>
            <person name="Brown J.L."/>
            <person name="Bruce D."/>
            <person name="Detter C."/>
            <person name="Munk C."/>
            <person name="Smith L.A."/>
            <person name="Smith T.J."/>
            <person name="White O."/>
            <person name="Brettin T.S."/>
        </authorList>
    </citation>
    <scope>NUCLEOTIDE SEQUENCE [LARGE SCALE GENOMIC DNA]</scope>
    <source>
        <strain evidence="2">Langeland / NCTC 10281 / Type F</strain>
    </source>
</reference>
<proteinExistence type="predicted"/>
<dbReference type="InterPro" id="IPR029035">
    <property type="entry name" value="DHS-like_NAD/FAD-binding_dom"/>
</dbReference>